<reference evidence="2 3" key="3">
    <citation type="journal article" date="2013" name="Rice">
        <title>Improvement of the Oryza sativa Nipponbare reference genome using next generation sequence and optical map data.</title>
        <authorList>
            <person name="Kawahara Y."/>
            <person name="de la Bastide M."/>
            <person name="Hamilton J.P."/>
            <person name="Kanamori H."/>
            <person name="McCombie W.R."/>
            <person name="Ouyang S."/>
            <person name="Schwartz D.C."/>
            <person name="Tanaka T."/>
            <person name="Wu J."/>
            <person name="Zhou S."/>
            <person name="Childs K.L."/>
            <person name="Davidson R.M."/>
            <person name="Lin H."/>
            <person name="Quesada-Ocampo L."/>
            <person name="Vaillancourt B."/>
            <person name="Sakai H."/>
            <person name="Lee S.S."/>
            <person name="Kim J."/>
            <person name="Numa H."/>
            <person name="Itoh T."/>
            <person name="Buell C.R."/>
            <person name="Matsumoto T."/>
        </authorList>
    </citation>
    <scope>NUCLEOTIDE SEQUENCE [LARGE SCALE GENOMIC DNA]</scope>
    <source>
        <strain evidence="3">cv. Nipponbare</strain>
    </source>
</reference>
<feature type="compositionally biased region" description="Pro residues" evidence="1">
    <location>
        <begin position="11"/>
        <end position="20"/>
    </location>
</feature>
<dbReference type="AlphaFoldDB" id="A0A0P0XFE4"/>
<dbReference type="EMBL" id="AP014964">
    <property type="protein sequence ID" value="BAT05209.1"/>
    <property type="molecule type" value="Genomic_DNA"/>
</dbReference>
<keyword evidence="3" id="KW-1185">Reference proteome</keyword>
<feature type="compositionally biased region" description="Low complexity" evidence="1">
    <location>
        <begin position="1"/>
        <end position="10"/>
    </location>
</feature>
<reference evidence="3" key="1">
    <citation type="journal article" date="2005" name="Nature">
        <title>The map-based sequence of the rice genome.</title>
        <authorList>
            <consortium name="International rice genome sequencing project (IRGSP)"/>
            <person name="Matsumoto T."/>
            <person name="Wu J."/>
            <person name="Kanamori H."/>
            <person name="Katayose Y."/>
            <person name="Fujisawa M."/>
            <person name="Namiki N."/>
            <person name="Mizuno H."/>
            <person name="Yamamoto K."/>
            <person name="Antonio B.A."/>
            <person name="Baba T."/>
            <person name="Sakata K."/>
            <person name="Nagamura Y."/>
            <person name="Aoki H."/>
            <person name="Arikawa K."/>
            <person name="Arita K."/>
            <person name="Bito T."/>
            <person name="Chiden Y."/>
            <person name="Fujitsuka N."/>
            <person name="Fukunaka R."/>
            <person name="Hamada M."/>
            <person name="Harada C."/>
            <person name="Hayashi A."/>
            <person name="Hijishita S."/>
            <person name="Honda M."/>
            <person name="Hosokawa S."/>
            <person name="Ichikawa Y."/>
            <person name="Idonuma A."/>
            <person name="Iijima M."/>
            <person name="Ikeda M."/>
            <person name="Ikeno M."/>
            <person name="Ito K."/>
            <person name="Ito S."/>
            <person name="Ito T."/>
            <person name="Ito Y."/>
            <person name="Ito Y."/>
            <person name="Iwabuchi A."/>
            <person name="Kamiya K."/>
            <person name="Karasawa W."/>
            <person name="Kurita K."/>
            <person name="Katagiri S."/>
            <person name="Kikuta A."/>
            <person name="Kobayashi H."/>
            <person name="Kobayashi N."/>
            <person name="Machita K."/>
            <person name="Maehara T."/>
            <person name="Masukawa M."/>
            <person name="Mizubayashi T."/>
            <person name="Mukai Y."/>
            <person name="Nagasaki H."/>
            <person name="Nagata Y."/>
            <person name="Naito S."/>
            <person name="Nakashima M."/>
            <person name="Nakama Y."/>
            <person name="Nakamichi Y."/>
            <person name="Nakamura M."/>
            <person name="Meguro A."/>
            <person name="Negishi M."/>
            <person name="Ohta I."/>
            <person name="Ohta T."/>
            <person name="Okamoto M."/>
            <person name="Ono N."/>
            <person name="Saji S."/>
            <person name="Sakaguchi M."/>
            <person name="Sakai K."/>
            <person name="Shibata M."/>
            <person name="Shimokawa T."/>
            <person name="Song J."/>
            <person name="Takazaki Y."/>
            <person name="Terasawa K."/>
            <person name="Tsugane M."/>
            <person name="Tsuji K."/>
            <person name="Ueda S."/>
            <person name="Waki K."/>
            <person name="Yamagata H."/>
            <person name="Yamamoto M."/>
            <person name="Yamamoto S."/>
            <person name="Yamane H."/>
            <person name="Yoshiki S."/>
            <person name="Yoshihara R."/>
            <person name="Yukawa K."/>
            <person name="Zhong H."/>
            <person name="Yano M."/>
            <person name="Yuan Q."/>
            <person name="Ouyang S."/>
            <person name="Liu J."/>
            <person name="Jones K.M."/>
            <person name="Gansberger K."/>
            <person name="Moffat K."/>
            <person name="Hill J."/>
            <person name="Bera J."/>
            <person name="Fadrosh D."/>
            <person name="Jin S."/>
            <person name="Johri S."/>
            <person name="Kim M."/>
            <person name="Overton L."/>
            <person name="Reardon M."/>
            <person name="Tsitrin T."/>
            <person name="Vuong H."/>
            <person name="Weaver B."/>
            <person name="Ciecko A."/>
            <person name="Tallon L."/>
            <person name="Jackson J."/>
            <person name="Pai G."/>
            <person name="Aken S.V."/>
            <person name="Utterback T."/>
            <person name="Reidmuller S."/>
            <person name="Feldblyum T."/>
            <person name="Hsiao J."/>
            <person name="Zismann V."/>
            <person name="Iobst S."/>
            <person name="de Vazeille A.R."/>
            <person name="Buell C.R."/>
            <person name="Ying K."/>
            <person name="Li Y."/>
            <person name="Lu T."/>
            <person name="Huang Y."/>
            <person name="Zhao Q."/>
            <person name="Feng Q."/>
            <person name="Zhang L."/>
            <person name="Zhu J."/>
            <person name="Weng Q."/>
            <person name="Mu J."/>
            <person name="Lu Y."/>
            <person name="Fan D."/>
            <person name="Liu Y."/>
            <person name="Guan J."/>
            <person name="Zhang Y."/>
            <person name="Yu S."/>
            <person name="Liu X."/>
            <person name="Zhang Y."/>
            <person name="Hong G."/>
            <person name="Han B."/>
            <person name="Choisne N."/>
            <person name="Demange N."/>
            <person name="Orjeda G."/>
            <person name="Samain S."/>
            <person name="Cattolico L."/>
            <person name="Pelletier E."/>
            <person name="Couloux A."/>
            <person name="Segurens B."/>
            <person name="Wincker P."/>
            <person name="D'Hont A."/>
            <person name="Scarpelli C."/>
            <person name="Weissenbach J."/>
            <person name="Salanoubat M."/>
            <person name="Quetier F."/>
            <person name="Yu Y."/>
            <person name="Kim H.R."/>
            <person name="Rambo T."/>
            <person name="Currie J."/>
            <person name="Collura K."/>
            <person name="Luo M."/>
            <person name="Yang T."/>
            <person name="Ammiraju J.S.S."/>
            <person name="Engler F."/>
            <person name="Soderlund C."/>
            <person name="Wing R.A."/>
            <person name="Palmer L.E."/>
            <person name="de la Bastide M."/>
            <person name="Spiegel L."/>
            <person name="Nascimento L."/>
            <person name="Zutavern T."/>
            <person name="O'Shaughnessy A."/>
            <person name="Dike S."/>
            <person name="Dedhia N."/>
            <person name="Preston R."/>
            <person name="Balija V."/>
            <person name="McCombie W.R."/>
            <person name="Chow T."/>
            <person name="Chen H."/>
            <person name="Chung M."/>
            <person name="Chen C."/>
            <person name="Shaw J."/>
            <person name="Wu H."/>
            <person name="Hsiao K."/>
            <person name="Chao Y."/>
            <person name="Chu M."/>
            <person name="Cheng C."/>
            <person name="Hour A."/>
            <person name="Lee P."/>
            <person name="Lin S."/>
            <person name="Lin Y."/>
            <person name="Liou J."/>
            <person name="Liu S."/>
            <person name="Hsing Y."/>
            <person name="Raghuvanshi S."/>
            <person name="Mohanty A."/>
            <person name="Bharti A.K."/>
            <person name="Gaur A."/>
            <person name="Gupta V."/>
            <person name="Kumar D."/>
            <person name="Ravi V."/>
            <person name="Vij S."/>
            <person name="Kapur A."/>
            <person name="Khurana P."/>
            <person name="Khurana P."/>
            <person name="Khurana J.P."/>
            <person name="Tyagi A.K."/>
            <person name="Gaikwad K."/>
            <person name="Singh A."/>
            <person name="Dalal V."/>
            <person name="Srivastava S."/>
            <person name="Dixit A."/>
            <person name="Pal A.K."/>
            <person name="Ghazi I.A."/>
            <person name="Yadav M."/>
            <person name="Pandit A."/>
            <person name="Bhargava A."/>
            <person name="Sureshbabu K."/>
            <person name="Batra K."/>
            <person name="Sharma T.R."/>
            <person name="Mohapatra T."/>
            <person name="Singh N.K."/>
            <person name="Messing J."/>
            <person name="Nelson A.B."/>
            <person name="Fuks G."/>
            <person name="Kavchok S."/>
            <person name="Keizer G."/>
            <person name="Linton E."/>
            <person name="Llaca V."/>
            <person name="Song R."/>
            <person name="Tanyolac B."/>
            <person name="Young S."/>
            <person name="Ho-Il K."/>
            <person name="Hahn J.H."/>
            <person name="Sangsakoo G."/>
            <person name="Vanavichit A."/>
            <person name="de Mattos Luiz.A.T."/>
            <person name="Zimmer P.D."/>
            <person name="Malone G."/>
            <person name="Dellagostin O."/>
            <person name="de Oliveira A.C."/>
            <person name="Bevan M."/>
            <person name="Bancroft I."/>
            <person name="Minx P."/>
            <person name="Cordum H."/>
            <person name="Wilson R."/>
            <person name="Cheng Z."/>
            <person name="Jin W."/>
            <person name="Jiang J."/>
            <person name="Leong S.A."/>
            <person name="Iwama H."/>
            <person name="Gojobori T."/>
            <person name="Itoh T."/>
            <person name="Niimura Y."/>
            <person name="Fujii Y."/>
            <person name="Habara T."/>
            <person name="Sakai H."/>
            <person name="Sato Y."/>
            <person name="Wilson G."/>
            <person name="Kumar K."/>
            <person name="McCouch S."/>
            <person name="Juretic N."/>
            <person name="Hoen D."/>
            <person name="Wright S."/>
            <person name="Bruskiewich R."/>
            <person name="Bureau T."/>
            <person name="Miyao A."/>
            <person name="Hirochika H."/>
            <person name="Nishikawa T."/>
            <person name="Kadowaki K."/>
            <person name="Sugiura M."/>
            <person name="Burr B."/>
            <person name="Sasaki T."/>
        </authorList>
    </citation>
    <scope>NUCLEOTIDE SEQUENCE [LARGE SCALE GENOMIC DNA]</scope>
    <source>
        <strain evidence="3">cv. Nipponbare</strain>
    </source>
</reference>
<evidence type="ECO:0000313" key="2">
    <source>
        <dbReference type="EMBL" id="BAT05209.1"/>
    </source>
</evidence>
<sequence length="111" mass="11251">QGHLATAGSPPTAPSPPPDPAEGRTPPLSAASPPTGRVGATACRRTPRSSPPAAPWRGRGGEGQRGSTARLTEREPLTPRISLPAAAHHCSPGSLGTGSHVEGEGERRHHG</sequence>
<dbReference type="Proteomes" id="UP000059680">
    <property type="component" value="Chromosome 8"/>
</dbReference>
<proteinExistence type="predicted"/>
<protein>
    <submittedName>
        <fullName evidence="2">Os08g0378000 protein</fullName>
    </submittedName>
</protein>
<feature type="compositionally biased region" description="Basic and acidic residues" evidence="1">
    <location>
        <begin position="101"/>
        <end position="111"/>
    </location>
</feature>
<dbReference type="ExpressionAtlas" id="A0A0P0XFE4">
    <property type="expression patterns" value="baseline and differential"/>
</dbReference>
<evidence type="ECO:0000313" key="3">
    <source>
        <dbReference type="Proteomes" id="UP000059680"/>
    </source>
</evidence>
<feature type="region of interest" description="Disordered" evidence="1">
    <location>
        <begin position="1"/>
        <end position="111"/>
    </location>
</feature>
<feature type="non-terminal residue" evidence="2">
    <location>
        <position position="1"/>
    </location>
</feature>
<reference evidence="2 3" key="2">
    <citation type="journal article" date="2013" name="Plant Cell Physiol.">
        <title>Rice Annotation Project Database (RAP-DB): an integrative and interactive database for rice genomics.</title>
        <authorList>
            <person name="Sakai H."/>
            <person name="Lee S.S."/>
            <person name="Tanaka T."/>
            <person name="Numa H."/>
            <person name="Kim J."/>
            <person name="Kawahara Y."/>
            <person name="Wakimoto H."/>
            <person name="Yang C.C."/>
            <person name="Iwamoto M."/>
            <person name="Abe T."/>
            <person name="Yamada Y."/>
            <person name="Muto A."/>
            <person name="Inokuchi H."/>
            <person name="Ikemura T."/>
            <person name="Matsumoto T."/>
            <person name="Sasaki T."/>
            <person name="Itoh T."/>
        </authorList>
    </citation>
    <scope>NUCLEOTIDE SEQUENCE [LARGE SCALE GENOMIC DNA]</scope>
    <source>
        <strain evidence="3">cv. Nipponbare</strain>
    </source>
</reference>
<gene>
    <name evidence="2" type="ordered locus">Os08g0378000</name>
    <name evidence="2" type="ORF">OSNPB_080378000</name>
</gene>
<evidence type="ECO:0000256" key="1">
    <source>
        <dbReference type="SAM" id="MobiDB-lite"/>
    </source>
</evidence>
<name>A0A0P0XFE4_ORYSJ</name>
<accession>A0A0P0XFE4</accession>
<organism evidence="2 3">
    <name type="scientific">Oryza sativa subsp. japonica</name>
    <name type="common">Rice</name>
    <dbReference type="NCBI Taxonomy" id="39947"/>
    <lineage>
        <taxon>Eukaryota</taxon>
        <taxon>Viridiplantae</taxon>
        <taxon>Streptophyta</taxon>
        <taxon>Embryophyta</taxon>
        <taxon>Tracheophyta</taxon>
        <taxon>Spermatophyta</taxon>
        <taxon>Magnoliopsida</taxon>
        <taxon>Liliopsida</taxon>
        <taxon>Poales</taxon>
        <taxon>Poaceae</taxon>
        <taxon>BOP clade</taxon>
        <taxon>Oryzoideae</taxon>
        <taxon>Oryzeae</taxon>
        <taxon>Oryzinae</taxon>
        <taxon>Oryza</taxon>
        <taxon>Oryza sativa</taxon>
    </lineage>
</organism>
<dbReference type="Gramene" id="Os08t0378000-03">
    <property type="protein sequence ID" value="Os08t0378000-03"/>
    <property type="gene ID" value="Os08g0378000"/>
</dbReference>